<dbReference type="OrthoDB" id="419189at2759"/>
<dbReference type="PANTHER" id="PTHR46670:SF3">
    <property type="entry name" value="ENDONUCLEASE_EXONUCLEASE_PHOSPHATASE DOMAIN-CONTAINING PROTEIN"/>
    <property type="match status" value="1"/>
</dbReference>
<dbReference type="EMBL" id="JAAKFY010000027">
    <property type="protein sequence ID" value="KAF3832535.1"/>
    <property type="molecule type" value="Genomic_DNA"/>
</dbReference>
<accession>A0A7J5X6H4</accession>
<gene>
    <name evidence="1" type="ORF">F7725_026200</name>
</gene>
<keyword evidence="2" id="KW-1185">Reference proteome</keyword>
<evidence type="ECO:0000313" key="1">
    <source>
        <dbReference type="EMBL" id="KAF3832535.1"/>
    </source>
</evidence>
<evidence type="ECO:0000313" key="2">
    <source>
        <dbReference type="Proteomes" id="UP000518266"/>
    </source>
</evidence>
<reference evidence="1 2" key="1">
    <citation type="submission" date="2020-03" db="EMBL/GenBank/DDBJ databases">
        <title>Dissostichus mawsoni Genome sequencing and assembly.</title>
        <authorList>
            <person name="Park H."/>
        </authorList>
    </citation>
    <scope>NUCLEOTIDE SEQUENCE [LARGE SCALE GENOMIC DNA]</scope>
    <source>
        <strain evidence="1">DM0001</strain>
        <tissue evidence="1">Muscle</tissue>
    </source>
</reference>
<comment type="caution">
    <text evidence="1">The sequence shown here is derived from an EMBL/GenBank/DDBJ whole genome shotgun (WGS) entry which is preliminary data.</text>
</comment>
<organism evidence="1 2">
    <name type="scientific">Dissostichus mawsoni</name>
    <name type="common">Antarctic cod</name>
    <dbReference type="NCBI Taxonomy" id="36200"/>
    <lineage>
        <taxon>Eukaryota</taxon>
        <taxon>Metazoa</taxon>
        <taxon>Chordata</taxon>
        <taxon>Craniata</taxon>
        <taxon>Vertebrata</taxon>
        <taxon>Euteleostomi</taxon>
        <taxon>Actinopterygii</taxon>
        <taxon>Neopterygii</taxon>
        <taxon>Teleostei</taxon>
        <taxon>Neoteleostei</taxon>
        <taxon>Acanthomorphata</taxon>
        <taxon>Eupercaria</taxon>
        <taxon>Perciformes</taxon>
        <taxon>Notothenioidei</taxon>
        <taxon>Nototheniidae</taxon>
        <taxon>Dissostichus</taxon>
    </lineage>
</organism>
<dbReference type="PANTHER" id="PTHR46670">
    <property type="entry name" value="ENDO/EXONUCLEASE/PHOSPHATASE DOMAIN-CONTAINING PROTEIN"/>
    <property type="match status" value="1"/>
</dbReference>
<name>A0A7J5X6H4_DISMA</name>
<proteinExistence type="predicted"/>
<protein>
    <submittedName>
        <fullName evidence="1">Uncharacterized protein</fullName>
    </submittedName>
</protein>
<sequence length="186" mass="20902">MSWRACTCPKYHGSIPSRPYPPNTPVDDLVACYNTALALSLDALAPLKTRTVSYNCPAPWFTAELRSMKAACRRLERLTRGTGLTVHLEAYKDHVRAYKEALTRTKAQYYSTIIHDQQHQPRKLFSTINRLLRPIAAPQPPGARDLCSDFLDFFQAKVNSIHLQLNAPAPPAPHTAHCDRGVVSYM</sequence>
<dbReference type="AlphaFoldDB" id="A0A7J5X6H4"/>
<dbReference type="Proteomes" id="UP000518266">
    <property type="component" value="Unassembled WGS sequence"/>
</dbReference>